<keyword evidence="4" id="KW-1185">Reference proteome</keyword>
<sequence>MREAAINWFSGTAISRLNNPKTDKIIVVAQRLHMEDLPGHLLASGGWHELCLPLVAWRDQMIPVSKVGTSRYETGEIFHPARFSEDNIASLRSEMGERDFEAQYNQRPLPPGGALFKAQWLQRYDKPPERHQVEGIFQSWDTAYSTDETNDYSACTTWALSGKRCYLLDVFRQRLEFPDLEKAIYRLREEWKADLVIVENAGSGQSVAQNIRNKPHSLWLQPLLPAGSKQDRASQQSPKFERGEF</sequence>
<evidence type="ECO:0000259" key="2">
    <source>
        <dbReference type="Pfam" id="PF17289"/>
    </source>
</evidence>
<dbReference type="Gene3D" id="3.30.420.240">
    <property type="match status" value="1"/>
</dbReference>
<evidence type="ECO:0000313" key="4">
    <source>
        <dbReference type="Proteomes" id="UP000283003"/>
    </source>
</evidence>
<feature type="domain" description="Terminase large subunit gp17-like C-terminal" evidence="2">
    <location>
        <begin position="139"/>
        <end position="235"/>
    </location>
</feature>
<dbReference type="Proteomes" id="UP000283003">
    <property type="component" value="Unassembled WGS sequence"/>
</dbReference>
<comment type="caution">
    <text evidence="3">The sequence shown here is derived from an EMBL/GenBank/DDBJ whole genome shotgun (WGS) entry which is preliminary data.</text>
</comment>
<dbReference type="OrthoDB" id="9771580at2"/>
<evidence type="ECO:0000313" key="3">
    <source>
        <dbReference type="EMBL" id="RVQ69636.1"/>
    </source>
</evidence>
<name>A0A437H268_9SPHN</name>
<gene>
    <name evidence="3" type="ORF">EKN06_05605</name>
</gene>
<reference evidence="3 4" key="1">
    <citation type="submission" date="2018-12" db="EMBL/GenBank/DDBJ databases">
        <title>Croceicoccus ponticola sp. nov., a lipolytic bacterium isolated from seawater.</title>
        <authorList>
            <person name="Yoon J.-H."/>
        </authorList>
    </citation>
    <scope>NUCLEOTIDE SEQUENCE [LARGE SCALE GENOMIC DNA]</scope>
    <source>
        <strain evidence="3 4">GM-16</strain>
    </source>
</reference>
<organism evidence="3 4">
    <name type="scientific">Croceicoccus ponticola</name>
    <dbReference type="NCBI Taxonomy" id="2217664"/>
    <lineage>
        <taxon>Bacteria</taxon>
        <taxon>Pseudomonadati</taxon>
        <taxon>Pseudomonadota</taxon>
        <taxon>Alphaproteobacteria</taxon>
        <taxon>Sphingomonadales</taxon>
        <taxon>Erythrobacteraceae</taxon>
        <taxon>Croceicoccus</taxon>
    </lineage>
</organism>
<dbReference type="AlphaFoldDB" id="A0A437H268"/>
<accession>A0A437H268</accession>
<dbReference type="RefSeq" id="WP_127611823.1">
    <property type="nucleotide sequence ID" value="NZ_RXOL01000001.1"/>
</dbReference>
<dbReference type="InterPro" id="IPR035421">
    <property type="entry name" value="Terminase_6C"/>
</dbReference>
<keyword evidence="1" id="KW-1188">Viral release from host cell</keyword>
<protein>
    <recommendedName>
        <fullName evidence="2">Terminase large subunit gp17-like C-terminal domain-containing protein</fullName>
    </recommendedName>
</protein>
<dbReference type="EMBL" id="RXOL01000001">
    <property type="protein sequence ID" value="RVQ69636.1"/>
    <property type="molecule type" value="Genomic_DNA"/>
</dbReference>
<proteinExistence type="predicted"/>
<dbReference type="Pfam" id="PF17289">
    <property type="entry name" value="Terminase_6C"/>
    <property type="match status" value="1"/>
</dbReference>
<evidence type="ECO:0000256" key="1">
    <source>
        <dbReference type="ARBA" id="ARBA00022612"/>
    </source>
</evidence>